<keyword evidence="2" id="KW-1185">Reference proteome</keyword>
<accession>A0ABU0V1A0</accession>
<reference evidence="1 2" key="1">
    <citation type="submission" date="2023-07" db="EMBL/GenBank/DDBJ databases">
        <title>Functional and genomic diversity of the sorghum phyllosphere microbiome.</title>
        <authorList>
            <person name="Shade A."/>
        </authorList>
    </citation>
    <scope>NUCLEOTIDE SEQUENCE [LARGE SCALE GENOMIC DNA]</scope>
    <source>
        <strain evidence="1 2">SORGH_AS_0887</strain>
    </source>
</reference>
<organism evidence="1 2">
    <name type="scientific">Acinetobacter baylyi</name>
    <dbReference type="NCBI Taxonomy" id="202950"/>
    <lineage>
        <taxon>Bacteria</taxon>
        <taxon>Pseudomonadati</taxon>
        <taxon>Pseudomonadota</taxon>
        <taxon>Gammaproteobacteria</taxon>
        <taxon>Moraxellales</taxon>
        <taxon>Moraxellaceae</taxon>
        <taxon>Acinetobacter</taxon>
    </lineage>
</organism>
<comment type="caution">
    <text evidence="1">The sequence shown here is derived from an EMBL/GenBank/DDBJ whole genome shotgun (WGS) entry which is preliminary data.</text>
</comment>
<evidence type="ECO:0000313" key="2">
    <source>
        <dbReference type="Proteomes" id="UP001233360"/>
    </source>
</evidence>
<name>A0ABU0V1A0_ACIBI</name>
<protein>
    <submittedName>
        <fullName evidence="1">Uncharacterized protein</fullName>
    </submittedName>
</protein>
<gene>
    <name evidence="1" type="ORF">QE380_003518</name>
</gene>
<dbReference type="EMBL" id="JAUTBK010000002">
    <property type="protein sequence ID" value="MDQ1210595.1"/>
    <property type="molecule type" value="Genomic_DNA"/>
</dbReference>
<evidence type="ECO:0000313" key="1">
    <source>
        <dbReference type="EMBL" id="MDQ1210595.1"/>
    </source>
</evidence>
<sequence>MTVLSSESIVFSYDVCVGLKKDINMINDLNKFLNGVRILAQEVQEFLNRDEVKILAKKVAKGIQLLGEFSQNFYTYSQYQKKMYIEMSKFGWFPSYVTFKTPVIEGETADDYMERCLTKNYDDIRSFISESYPNRKHILDETFNLFEEDRYTAAIPLFISQLDGLSAEYGLSPYFATTKLSKPEKRKITDDQLLKLEKFQYI</sequence>
<proteinExistence type="predicted"/>
<dbReference type="RefSeq" id="WP_307005269.1">
    <property type="nucleotide sequence ID" value="NZ_JAUTBK010000002.1"/>
</dbReference>
<dbReference type="Proteomes" id="UP001233360">
    <property type="component" value="Unassembled WGS sequence"/>
</dbReference>